<dbReference type="Proteomes" id="UP000235145">
    <property type="component" value="Unassembled WGS sequence"/>
</dbReference>
<gene>
    <name evidence="2" type="ORF">LSAT_V11C400220760</name>
</gene>
<proteinExistence type="predicted"/>
<reference evidence="2 3" key="1">
    <citation type="journal article" date="2017" name="Nat. Commun.">
        <title>Genome assembly with in vitro proximity ligation data and whole-genome triplication in lettuce.</title>
        <authorList>
            <person name="Reyes-Chin-Wo S."/>
            <person name="Wang Z."/>
            <person name="Yang X."/>
            <person name="Kozik A."/>
            <person name="Arikit S."/>
            <person name="Song C."/>
            <person name="Xia L."/>
            <person name="Froenicke L."/>
            <person name="Lavelle D.O."/>
            <person name="Truco M.J."/>
            <person name="Xia R."/>
            <person name="Zhu S."/>
            <person name="Xu C."/>
            <person name="Xu H."/>
            <person name="Xu X."/>
            <person name="Cox K."/>
            <person name="Korf I."/>
            <person name="Meyers B.C."/>
            <person name="Michelmore R.W."/>
        </authorList>
    </citation>
    <scope>NUCLEOTIDE SEQUENCE [LARGE SCALE GENOMIC DNA]</scope>
    <source>
        <strain evidence="3">cv. Salinas</strain>
        <tissue evidence="2">Seedlings</tissue>
    </source>
</reference>
<organism evidence="2 3">
    <name type="scientific">Lactuca sativa</name>
    <name type="common">Garden lettuce</name>
    <dbReference type="NCBI Taxonomy" id="4236"/>
    <lineage>
        <taxon>Eukaryota</taxon>
        <taxon>Viridiplantae</taxon>
        <taxon>Streptophyta</taxon>
        <taxon>Embryophyta</taxon>
        <taxon>Tracheophyta</taxon>
        <taxon>Spermatophyta</taxon>
        <taxon>Magnoliopsida</taxon>
        <taxon>eudicotyledons</taxon>
        <taxon>Gunneridae</taxon>
        <taxon>Pentapetalae</taxon>
        <taxon>asterids</taxon>
        <taxon>campanulids</taxon>
        <taxon>Asterales</taxon>
        <taxon>Asteraceae</taxon>
        <taxon>Cichorioideae</taxon>
        <taxon>Cichorieae</taxon>
        <taxon>Lactucinae</taxon>
        <taxon>Lactuca</taxon>
    </lineage>
</organism>
<sequence length="272" mass="31723">MVNLSANITKIPPVQTLQDLETNPKHAIKKRRNNFIQTKTIYEFCSWLLALGDGKQRTLEKVDPKNTRNLKIPRQYQISFENNVLSKLICFIYDTNTLKRPFTIVFFRKAIVCPKKEIENEINLKILNMCPGTSKIYKSLAFFLHCVSNHGDIELLYPIEYLNLIHFNESPPHCLELKVNARVILLRYINSSTSLCNVVLCYDYKQNPSSVFRQNRHFPPSTFLRSCSVIYGYVKRNNTCCINIANSYIQRKNKLETKNIIYSDFLNLIINT</sequence>
<evidence type="ECO:0000313" key="3">
    <source>
        <dbReference type="Proteomes" id="UP000235145"/>
    </source>
</evidence>
<name>A0A9R1VP10_LACSA</name>
<dbReference type="PANTHER" id="PTHR10492">
    <property type="match status" value="1"/>
</dbReference>
<accession>A0A9R1VP10</accession>
<dbReference type="InterPro" id="IPR049163">
    <property type="entry name" value="Pif1-like_2B_dom"/>
</dbReference>
<comment type="caution">
    <text evidence="2">The sequence shown here is derived from an EMBL/GenBank/DDBJ whole genome shotgun (WGS) entry which is preliminary data.</text>
</comment>
<dbReference type="PANTHER" id="PTHR10492:SF96">
    <property type="entry name" value="ATP-DEPENDENT DNA HELICASE"/>
    <property type="match status" value="1"/>
</dbReference>
<dbReference type="Pfam" id="PF21530">
    <property type="entry name" value="Pif1_2B_dom"/>
    <property type="match status" value="1"/>
</dbReference>
<dbReference type="AlphaFoldDB" id="A0A9R1VP10"/>
<keyword evidence="3" id="KW-1185">Reference proteome</keyword>
<evidence type="ECO:0000313" key="2">
    <source>
        <dbReference type="EMBL" id="KAJ0210967.1"/>
    </source>
</evidence>
<feature type="domain" description="DNA helicase Pif1-like 2B" evidence="1">
    <location>
        <begin position="160"/>
        <end position="197"/>
    </location>
</feature>
<protein>
    <recommendedName>
        <fullName evidence="1">DNA helicase Pif1-like 2B domain-containing protein</fullName>
    </recommendedName>
</protein>
<evidence type="ECO:0000259" key="1">
    <source>
        <dbReference type="Pfam" id="PF21530"/>
    </source>
</evidence>
<dbReference type="EMBL" id="NBSK02000004">
    <property type="protein sequence ID" value="KAJ0210967.1"/>
    <property type="molecule type" value="Genomic_DNA"/>
</dbReference>